<dbReference type="RefSeq" id="WP_008039349.1">
    <property type="nucleotide sequence ID" value="NZ_JH725147.1"/>
</dbReference>
<reference evidence="13 14" key="1">
    <citation type="submission" date="2012-03" db="EMBL/GenBank/DDBJ databases">
        <title>The Genome Sequence of Bartonella tamiae Th239.</title>
        <authorList>
            <consortium name="The Broad Institute Genome Sequencing Platform"/>
            <consortium name="The Broad Institute Genome Sequencing Center for Infectious Disease"/>
            <person name="Feldgarden M."/>
            <person name="Kirby J."/>
            <person name="Kosoy M."/>
            <person name="Birtles R."/>
            <person name="Probert W.S."/>
            <person name="Chiaraviglio L."/>
            <person name="Young S.K."/>
            <person name="Zeng Q."/>
            <person name="Gargeya S."/>
            <person name="Fitzgerald M."/>
            <person name="Haas B."/>
            <person name="Abouelleil A."/>
            <person name="Alvarado L."/>
            <person name="Arachchi H.M."/>
            <person name="Berlin A."/>
            <person name="Chapman S.B."/>
            <person name="Gearin G."/>
            <person name="Goldberg J."/>
            <person name="Griggs A."/>
            <person name="Gujja S."/>
            <person name="Hansen M."/>
            <person name="Heiman D."/>
            <person name="Howarth C."/>
            <person name="Larimer J."/>
            <person name="Lui A."/>
            <person name="MacDonald P.J.P."/>
            <person name="McCowen C."/>
            <person name="Montmayeur A."/>
            <person name="Murphy C."/>
            <person name="Neiman D."/>
            <person name="Pearson M."/>
            <person name="Priest M."/>
            <person name="Roberts A."/>
            <person name="Saif S."/>
            <person name="Shea T."/>
            <person name="Sisk P."/>
            <person name="Stolte C."/>
            <person name="Sykes S."/>
            <person name="Wortman J."/>
            <person name="Nusbaum C."/>
            <person name="Birren B."/>
        </authorList>
    </citation>
    <scope>NUCLEOTIDE SEQUENCE [LARGE SCALE GENOMIC DNA]</scope>
    <source>
        <strain evidence="13 14">Th239</strain>
    </source>
</reference>
<dbReference type="GO" id="GO:0004222">
    <property type="term" value="F:metalloendopeptidase activity"/>
    <property type="evidence" value="ECO:0007669"/>
    <property type="project" value="InterPro"/>
</dbReference>
<dbReference type="OrthoDB" id="9782003at2"/>
<keyword evidence="10 11" id="KW-0472">Membrane</keyword>
<dbReference type="STRING" id="1094558.ME5_01183"/>
<feature type="domain" description="PDZ" evidence="12">
    <location>
        <begin position="131"/>
        <end position="200"/>
    </location>
</feature>
<dbReference type="EMBL" id="AIMB01000008">
    <property type="protein sequence ID" value="EJF88632.1"/>
    <property type="molecule type" value="Genomic_DNA"/>
</dbReference>
<dbReference type="Gene3D" id="2.30.42.10">
    <property type="match status" value="1"/>
</dbReference>
<sequence length="383" mass="42051">MEISSLISDFGWPLYRVIAIILAIMAIIFVHEMGHYLVGRLCGIGASTFSLGFGPELFSYTDKRGMRWRLALVPLGGYVKFIGDEDAASMETKAGASHLKGSFAAANAWKRAATVFAGPFFNALFTVAILSFFFFSYGRIVIEPVVGSLVDGAPASASGLMPGDRFKEINGKPVESFQDLIAYVSFEGDKPVIFKMERNDQFFNVTIRPEVTIRDDGFGNKVRVGMIGVGAPTDPNNPMRIDPAYQKQMRYGFFTAISEATDRSVFIVTQTVKFIGRLIIGQEDRCQLSGPSKTANIAWQVSETGFMSLLNFTAFLSIGIGLINLFPVPPLDGGHLVFYLIEGIIGRPVPKPIQEFIFKIGLLAVLAFMIFAISNDYLCWFGG</sequence>
<evidence type="ECO:0000313" key="13">
    <source>
        <dbReference type="EMBL" id="EJF88632.1"/>
    </source>
</evidence>
<evidence type="ECO:0000256" key="7">
    <source>
        <dbReference type="ARBA" id="ARBA00022833"/>
    </source>
</evidence>
<dbReference type="PANTHER" id="PTHR42837">
    <property type="entry name" value="REGULATOR OF SIGMA-E PROTEASE RSEP"/>
    <property type="match status" value="1"/>
</dbReference>
<dbReference type="HOGENOM" id="CLU_025778_1_0_5"/>
<protein>
    <recommendedName>
        <fullName evidence="11">Zinc metalloprotease</fullName>
        <ecNumber evidence="11">3.4.24.-</ecNumber>
    </recommendedName>
</protein>
<feature type="transmembrane region" description="Helical" evidence="11">
    <location>
        <begin position="356"/>
        <end position="378"/>
    </location>
</feature>
<dbReference type="Pfam" id="PF02163">
    <property type="entry name" value="Peptidase_M50"/>
    <property type="match status" value="1"/>
</dbReference>
<dbReference type="SUPFAM" id="SSF50156">
    <property type="entry name" value="PDZ domain-like"/>
    <property type="match status" value="1"/>
</dbReference>
<accession>J1JUK6</accession>
<dbReference type="InterPro" id="IPR036034">
    <property type="entry name" value="PDZ_sf"/>
</dbReference>
<keyword evidence="6 11" id="KW-0378">Hydrolase</keyword>
<evidence type="ECO:0000256" key="11">
    <source>
        <dbReference type="RuleBase" id="RU362031"/>
    </source>
</evidence>
<dbReference type="CDD" id="cd23081">
    <property type="entry name" value="cpPDZ_EcRseP-like"/>
    <property type="match status" value="1"/>
</dbReference>
<dbReference type="CDD" id="cd06163">
    <property type="entry name" value="S2P-M50_PDZ_RseP-like"/>
    <property type="match status" value="1"/>
</dbReference>
<feature type="transmembrane region" description="Helical" evidence="11">
    <location>
        <begin position="112"/>
        <end position="135"/>
    </location>
</feature>
<evidence type="ECO:0000256" key="4">
    <source>
        <dbReference type="ARBA" id="ARBA00022670"/>
    </source>
</evidence>
<evidence type="ECO:0000256" key="9">
    <source>
        <dbReference type="ARBA" id="ARBA00023049"/>
    </source>
</evidence>
<keyword evidence="11" id="KW-0479">Metal-binding</keyword>
<keyword evidence="4 13" id="KW-0645">Protease</keyword>
<keyword evidence="7 11" id="KW-0862">Zinc</keyword>
<evidence type="ECO:0000256" key="10">
    <source>
        <dbReference type="ARBA" id="ARBA00023136"/>
    </source>
</evidence>
<dbReference type="EC" id="3.4.24.-" evidence="11"/>
<proteinExistence type="inferred from homology"/>
<dbReference type="GO" id="GO:0006508">
    <property type="term" value="P:proteolysis"/>
    <property type="evidence" value="ECO:0007669"/>
    <property type="project" value="UniProtKB-KW"/>
</dbReference>
<keyword evidence="14" id="KW-1185">Reference proteome</keyword>
<dbReference type="GO" id="GO:0016020">
    <property type="term" value="C:membrane"/>
    <property type="evidence" value="ECO:0007669"/>
    <property type="project" value="UniProtKB-SubCell"/>
</dbReference>
<dbReference type="eggNOG" id="COG0750">
    <property type="taxonomic scope" value="Bacteria"/>
</dbReference>
<evidence type="ECO:0000256" key="3">
    <source>
        <dbReference type="ARBA" id="ARBA00007931"/>
    </source>
</evidence>
<dbReference type="SMART" id="SM00228">
    <property type="entry name" value="PDZ"/>
    <property type="match status" value="1"/>
</dbReference>
<dbReference type="AlphaFoldDB" id="J1JUK6"/>
<feature type="transmembrane region" description="Helical" evidence="11">
    <location>
        <begin position="37"/>
        <end position="58"/>
    </location>
</feature>
<comment type="similarity">
    <text evidence="3 11">Belongs to the peptidase M50B family.</text>
</comment>
<gene>
    <name evidence="13" type="ORF">ME5_01183</name>
</gene>
<dbReference type="NCBIfam" id="TIGR00054">
    <property type="entry name" value="RIP metalloprotease RseP"/>
    <property type="match status" value="1"/>
</dbReference>
<dbReference type="InterPro" id="IPR004387">
    <property type="entry name" value="Pept_M50_Zn"/>
</dbReference>
<evidence type="ECO:0000256" key="6">
    <source>
        <dbReference type="ARBA" id="ARBA00022801"/>
    </source>
</evidence>
<keyword evidence="9 11" id="KW-0482">Metalloprotease</keyword>
<evidence type="ECO:0000256" key="8">
    <source>
        <dbReference type="ARBA" id="ARBA00022989"/>
    </source>
</evidence>
<dbReference type="Proteomes" id="UP000008952">
    <property type="component" value="Unassembled WGS sequence"/>
</dbReference>
<dbReference type="GO" id="GO:0046872">
    <property type="term" value="F:metal ion binding"/>
    <property type="evidence" value="ECO:0007669"/>
    <property type="project" value="UniProtKB-KW"/>
</dbReference>
<comment type="caution">
    <text evidence="13">The sequence shown here is derived from an EMBL/GenBank/DDBJ whole genome shotgun (WGS) entry which is preliminary data.</text>
</comment>
<name>J1JUK6_9HYPH</name>
<dbReference type="InterPro" id="IPR001478">
    <property type="entry name" value="PDZ"/>
</dbReference>
<evidence type="ECO:0000256" key="1">
    <source>
        <dbReference type="ARBA" id="ARBA00001947"/>
    </source>
</evidence>
<keyword evidence="5 11" id="KW-0812">Transmembrane</keyword>
<dbReference type="PANTHER" id="PTHR42837:SF2">
    <property type="entry name" value="MEMBRANE METALLOPROTEASE ARASP2, CHLOROPLASTIC-RELATED"/>
    <property type="match status" value="1"/>
</dbReference>
<evidence type="ECO:0000256" key="2">
    <source>
        <dbReference type="ARBA" id="ARBA00004141"/>
    </source>
</evidence>
<organism evidence="13 14">
    <name type="scientific">Bartonella tamiae Th239</name>
    <dbReference type="NCBI Taxonomy" id="1094558"/>
    <lineage>
        <taxon>Bacteria</taxon>
        <taxon>Pseudomonadati</taxon>
        <taxon>Pseudomonadota</taxon>
        <taxon>Alphaproteobacteria</taxon>
        <taxon>Hyphomicrobiales</taxon>
        <taxon>Bartonellaceae</taxon>
        <taxon>Bartonella</taxon>
    </lineage>
</organism>
<evidence type="ECO:0000313" key="14">
    <source>
        <dbReference type="Proteomes" id="UP000008952"/>
    </source>
</evidence>
<dbReference type="PATRIC" id="fig|1094558.3.peg.1281"/>
<dbReference type="InterPro" id="IPR008915">
    <property type="entry name" value="Peptidase_M50"/>
</dbReference>
<feature type="transmembrane region" description="Helical" evidence="11">
    <location>
        <begin position="12"/>
        <end position="30"/>
    </location>
</feature>
<keyword evidence="8 11" id="KW-1133">Transmembrane helix</keyword>
<comment type="subcellular location">
    <subcellularLocation>
        <location evidence="2">Membrane</location>
        <topology evidence="2">Multi-pass membrane protein</topology>
    </subcellularLocation>
</comment>
<evidence type="ECO:0000256" key="5">
    <source>
        <dbReference type="ARBA" id="ARBA00022692"/>
    </source>
</evidence>
<evidence type="ECO:0000259" key="12">
    <source>
        <dbReference type="SMART" id="SM00228"/>
    </source>
</evidence>
<comment type="cofactor">
    <cofactor evidence="1 11">
        <name>Zn(2+)</name>
        <dbReference type="ChEBI" id="CHEBI:29105"/>
    </cofactor>
</comment>
<feature type="transmembrane region" description="Helical" evidence="11">
    <location>
        <begin position="309"/>
        <end position="328"/>
    </location>
</feature>